<name>A0A6C0F606_9ZZZZ</name>
<proteinExistence type="predicted"/>
<protein>
    <submittedName>
        <fullName evidence="1">Uncharacterized protein</fullName>
    </submittedName>
</protein>
<organism evidence="1">
    <name type="scientific">viral metagenome</name>
    <dbReference type="NCBI Taxonomy" id="1070528"/>
    <lineage>
        <taxon>unclassified sequences</taxon>
        <taxon>metagenomes</taxon>
        <taxon>organismal metagenomes</taxon>
    </lineage>
</organism>
<dbReference type="EMBL" id="MN739002">
    <property type="protein sequence ID" value="QHT34595.1"/>
    <property type="molecule type" value="Genomic_DNA"/>
</dbReference>
<reference evidence="1" key="1">
    <citation type="journal article" date="2020" name="Nature">
        <title>Giant virus diversity and host interactions through global metagenomics.</title>
        <authorList>
            <person name="Schulz F."/>
            <person name="Roux S."/>
            <person name="Paez-Espino D."/>
            <person name="Jungbluth S."/>
            <person name="Walsh D.A."/>
            <person name="Denef V.J."/>
            <person name="McMahon K.D."/>
            <person name="Konstantinidis K.T."/>
            <person name="Eloe-Fadrosh E.A."/>
            <person name="Kyrpides N.C."/>
            <person name="Woyke T."/>
        </authorList>
    </citation>
    <scope>NUCLEOTIDE SEQUENCE</scope>
    <source>
        <strain evidence="1">GVMAG-M-3300009163-63</strain>
    </source>
</reference>
<accession>A0A6C0F606</accession>
<dbReference type="AlphaFoldDB" id="A0A6C0F606"/>
<evidence type="ECO:0000313" key="1">
    <source>
        <dbReference type="EMBL" id="QHT34595.1"/>
    </source>
</evidence>
<sequence>MYVPSDNIIIGRVEVFIILTAVLPVIHVLRLDAPSPHATRDPSLFNAIKHA</sequence>